<accession>A0ABN8B1A0</accession>
<gene>
    <name evidence="7" type="ORF">CHILSU_LOCUS5909</name>
</gene>
<feature type="transmembrane region" description="Helical" evidence="6">
    <location>
        <begin position="134"/>
        <end position="153"/>
    </location>
</feature>
<keyword evidence="8" id="KW-1185">Reference proteome</keyword>
<keyword evidence="4 6" id="KW-1133">Transmembrane helix</keyword>
<reference evidence="7" key="1">
    <citation type="submission" date="2021-12" db="EMBL/GenBank/DDBJ databases">
        <authorList>
            <person name="King R."/>
        </authorList>
    </citation>
    <scope>NUCLEOTIDE SEQUENCE</scope>
</reference>
<evidence type="ECO:0000313" key="7">
    <source>
        <dbReference type="EMBL" id="CAH0402663.1"/>
    </source>
</evidence>
<evidence type="ECO:0000256" key="1">
    <source>
        <dbReference type="ARBA" id="ARBA00004651"/>
    </source>
</evidence>
<evidence type="ECO:0000256" key="6">
    <source>
        <dbReference type="SAM" id="Phobius"/>
    </source>
</evidence>
<dbReference type="EMBL" id="OU963914">
    <property type="protein sequence ID" value="CAH0402663.1"/>
    <property type="molecule type" value="Genomic_DNA"/>
</dbReference>
<protein>
    <recommendedName>
        <fullName evidence="9">Gustatory receptor</fullName>
    </recommendedName>
</protein>
<evidence type="ECO:0000313" key="8">
    <source>
        <dbReference type="Proteomes" id="UP001153292"/>
    </source>
</evidence>
<comment type="subcellular location">
    <subcellularLocation>
        <location evidence="1">Cell membrane</location>
        <topology evidence="1">Multi-pass membrane protein</topology>
    </subcellularLocation>
</comment>
<dbReference type="InterPro" id="IPR013604">
    <property type="entry name" value="7TM_chemorcpt"/>
</dbReference>
<evidence type="ECO:0000256" key="3">
    <source>
        <dbReference type="ARBA" id="ARBA00022692"/>
    </source>
</evidence>
<organism evidence="7 8">
    <name type="scientific">Chilo suppressalis</name>
    <name type="common">Asiatic rice borer moth</name>
    <dbReference type="NCBI Taxonomy" id="168631"/>
    <lineage>
        <taxon>Eukaryota</taxon>
        <taxon>Metazoa</taxon>
        <taxon>Ecdysozoa</taxon>
        <taxon>Arthropoda</taxon>
        <taxon>Hexapoda</taxon>
        <taxon>Insecta</taxon>
        <taxon>Pterygota</taxon>
        <taxon>Neoptera</taxon>
        <taxon>Endopterygota</taxon>
        <taxon>Lepidoptera</taxon>
        <taxon>Glossata</taxon>
        <taxon>Ditrysia</taxon>
        <taxon>Pyraloidea</taxon>
        <taxon>Crambidae</taxon>
        <taxon>Crambinae</taxon>
        <taxon>Chilo</taxon>
    </lineage>
</organism>
<keyword evidence="2" id="KW-1003">Cell membrane</keyword>
<feature type="transmembrane region" description="Helical" evidence="6">
    <location>
        <begin position="93"/>
        <end position="114"/>
    </location>
</feature>
<evidence type="ECO:0000256" key="4">
    <source>
        <dbReference type="ARBA" id="ARBA00022989"/>
    </source>
</evidence>
<proteinExistence type="predicted"/>
<evidence type="ECO:0000256" key="5">
    <source>
        <dbReference type="ARBA" id="ARBA00023136"/>
    </source>
</evidence>
<keyword evidence="3 6" id="KW-0812">Transmembrane</keyword>
<name>A0ABN8B1A0_CHISP</name>
<dbReference type="Proteomes" id="UP001153292">
    <property type="component" value="Chromosome 21"/>
</dbReference>
<evidence type="ECO:0000256" key="2">
    <source>
        <dbReference type="ARBA" id="ARBA00022475"/>
    </source>
</evidence>
<dbReference type="Pfam" id="PF08395">
    <property type="entry name" value="7tm_7"/>
    <property type="match status" value="1"/>
</dbReference>
<sequence length="227" mass="26227">MARLYWSGKTDLGKEFHSLTVRIMKAEEHRFVRRRNFDNIRVKALAAPGHPYLSHFTGTEIVEISEVDREVIKDINEMYHSFPDMIKQLDSTFGVHVVLQTIMCFINIVLFAYLKIVEELNDSPKHFMQHRINYIILHFSLLMVMMETTHGLFCEWARTKSEVGQLASLCRHPRAADQLAAFQAGLRLSDMTYSITKLHSLSRVQILEICSNVAAYILVIVSFRGHT</sequence>
<evidence type="ECO:0008006" key="9">
    <source>
        <dbReference type="Google" id="ProtNLM"/>
    </source>
</evidence>
<keyword evidence="5 6" id="KW-0472">Membrane</keyword>